<dbReference type="Proteomes" id="UP000772434">
    <property type="component" value="Unassembled WGS sequence"/>
</dbReference>
<protein>
    <submittedName>
        <fullName evidence="1">Uncharacterized protein</fullName>
    </submittedName>
</protein>
<evidence type="ECO:0000313" key="2">
    <source>
        <dbReference type="Proteomes" id="UP000772434"/>
    </source>
</evidence>
<keyword evidence="2" id="KW-1185">Reference proteome</keyword>
<dbReference type="AlphaFoldDB" id="A0A9P5PHQ9"/>
<gene>
    <name evidence="1" type="ORF">BDP27DRAFT_1367862</name>
</gene>
<reference evidence="1" key="1">
    <citation type="submission" date="2020-11" db="EMBL/GenBank/DDBJ databases">
        <authorList>
            <consortium name="DOE Joint Genome Institute"/>
            <person name="Ahrendt S."/>
            <person name="Riley R."/>
            <person name="Andreopoulos W."/>
            <person name="Labutti K."/>
            <person name="Pangilinan J."/>
            <person name="Ruiz-Duenas F.J."/>
            <person name="Barrasa J.M."/>
            <person name="Sanchez-Garcia M."/>
            <person name="Camarero S."/>
            <person name="Miyauchi S."/>
            <person name="Serrano A."/>
            <person name="Linde D."/>
            <person name="Babiker R."/>
            <person name="Drula E."/>
            <person name="Ayuso-Fernandez I."/>
            <person name="Pacheco R."/>
            <person name="Padilla G."/>
            <person name="Ferreira P."/>
            <person name="Barriuso J."/>
            <person name="Kellner H."/>
            <person name="Castanera R."/>
            <person name="Alfaro M."/>
            <person name="Ramirez L."/>
            <person name="Pisabarro A.G."/>
            <person name="Kuo A."/>
            <person name="Tritt A."/>
            <person name="Lipzen A."/>
            <person name="He G."/>
            <person name="Yan M."/>
            <person name="Ng V."/>
            <person name="Cullen D."/>
            <person name="Martin F."/>
            <person name="Rosso M.-N."/>
            <person name="Henrissat B."/>
            <person name="Hibbett D."/>
            <person name="Martinez A.T."/>
            <person name="Grigoriev I.V."/>
        </authorList>
    </citation>
    <scope>NUCLEOTIDE SEQUENCE</scope>
    <source>
        <strain evidence="1">AH 40177</strain>
    </source>
</reference>
<evidence type="ECO:0000313" key="1">
    <source>
        <dbReference type="EMBL" id="KAF9063611.1"/>
    </source>
</evidence>
<comment type="caution">
    <text evidence="1">The sequence shown here is derived from an EMBL/GenBank/DDBJ whole genome shotgun (WGS) entry which is preliminary data.</text>
</comment>
<name>A0A9P5PHQ9_9AGAR</name>
<dbReference type="EMBL" id="JADNRY010000142">
    <property type="protein sequence ID" value="KAF9063611.1"/>
    <property type="molecule type" value="Genomic_DNA"/>
</dbReference>
<proteinExistence type="predicted"/>
<sequence>MTRRGTPSGVLDSSNFTLPTWPFGGQLRTYKWNKSSLSCNLDSQSFGQGVAGKARRKKAFNTVIASIFWSCQDDLTITCRTKQFTVVEPGAATQHLHRVLSQQKAIKAKSRCLQALAYLAQSYAVSQHSGLQILFSKWSKKAGEHNDYYTTTIWYLFTSHEAPWFHVLLND</sequence>
<accession>A0A9P5PHQ9</accession>
<organism evidence="1 2">
    <name type="scientific">Rhodocollybia butyracea</name>
    <dbReference type="NCBI Taxonomy" id="206335"/>
    <lineage>
        <taxon>Eukaryota</taxon>
        <taxon>Fungi</taxon>
        <taxon>Dikarya</taxon>
        <taxon>Basidiomycota</taxon>
        <taxon>Agaricomycotina</taxon>
        <taxon>Agaricomycetes</taxon>
        <taxon>Agaricomycetidae</taxon>
        <taxon>Agaricales</taxon>
        <taxon>Marasmiineae</taxon>
        <taxon>Omphalotaceae</taxon>
        <taxon>Rhodocollybia</taxon>
    </lineage>
</organism>